<feature type="region of interest" description="Disordered" evidence="11">
    <location>
        <begin position="587"/>
        <end position="640"/>
    </location>
</feature>
<evidence type="ECO:0000256" key="3">
    <source>
        <dbReference type="ARBA" id="ARBA00006285"/>
    </source>
</evidence>
<feature type="region of interest" description="Disordered" evidence="11">
    <location>
        <begin position="1218"/>
        <end position="1335"/>
    </location>
</feature>
<feature type="compositionally biased region" description="Basic and acidic residues" evidence="11">
    <location>
        <begin position="1218"/>
        <end position="1233"/>
    </location>
</feature>
<feature type="compositionally biased region" description="Low complexity" evidence="11">
    <location>
        <begin position="1300"/>
        <end position="1312"/>
    </location>
</feature>
<evidence type="ECO:0000256" key="2">
    <source>
        <dbReference type="ARBA" id="ARBA00004604"/>
    </source>
</evidence>
<keyword evidence="9" id="KW-0687">Ribonucleoprotein</keyword>
<feature type="compositionally biased region" description="Low complexity" evidence="11">
    <location>
        <begin position="626"/>
        <end position="639"/>
    </location>
</feature>
<evidence type="ECO:0000256" key="4">
    <source>
        <dbReference type="ARBA" id="ARBA00012663"/>
    </source>
</evidence>
<evidence type="ECO:0000256" key="1">
    <source>
        <dbReference type="ARBA" id="ARBA00001231"/>
    </source>
</evidence>
<dbReference type="PRINTS" id="PR00738">
    <property type="entry name" value="GLHYDRLASE20"/>
</dbReference>
<comment type="similarity">
    <text evidence="3">Belongs to the glycosyl hydrolase 20 family.</text>
</comment>
<dbReference type="Gene3D" id="3.20.20.80">
    <property type="entry name" value="Glycosidases"/>
    <property type="match status" value="1"/>
</dbReference>
<organism evidence="13 15">
    <name type="scientific">Didymodactylos carnosus</name>
    <dbReference type="NCBI Taxonomy" id="1234261"/>
    <lineage>
        <taxon>Eukaryota</taxon>
        <taxon>Metazoa</taxon>
        <taxon>Spiralia</taxon>
        <taxon>Gnathifera</taxon>
        <taxon>Rotifera</taxon>
        <taxon>Eurotatoria</taxon>
        <taxon>Bdelloidea</taxon>
        <taxon>Philodinida</taxon>
        <taxon>Philodinidae</taxon>
        <taxon>Didymodactylos</taxon>
    </lineage>
</organism>
<evidence type="ECO:0000256" key="8">
    <source>
        <dbReference type="ARBA" id="ARBA00023242"/>
    </source>
</evidence>
<keyword evidence="6" id="KW-0698">rRNA processing</keyword>
<accession>A0A813VDI6</accession>
<keyword evidence="15" id="KW-1185">Reference proteome</keyword>
<dbReference type="Pfam" id="PF00728">
    <property type="entry name" value="Glyco_hydro_20"/>
    <property type="match status" value="1"/>
</dbReference>
<feature type="compositionally biased region" description="Polar residues" evidence="11">
    <location>
        <begin position="1323"/>
        <end position="1335"/>
    </location>
</feature>
<evidence type="ECO:0000256" key="6">
    <source>
        <dbReference type="ARBA" id="ARBA00022552"/>
    </source>
</evidence>
<proteinExistence type="inferred from homology"/>
<comment type="catalytic activity">
    <reaction evidence="1">
        <text>Hydrolysis of terminal non-reducing N-acetyl-D-hexosamine residues in N-acetyl-beta-D-hexosaminides.</text>
        <dbReference type="EC" id="3.2.1.52"/>
    </reaction>
</comment>
<dbReference type="Pfam" id="PF04006">
    <property type="entry name" value="Mpp10"/>
    <property type="match status" value="1"/>
</dbReference>
<dbReference type="GO" id="GO:0034457">
    <property type="term" value="C:Mpp10 complex"/>
    <property type="evidence" value="ECO:0007669"/>
    <property type="project" value="InterPro"/>
</dbReference>
<evidence type="ECO:0000256" key="11">
    <source>
        <dbReference type="SAM" id="MobiDB-lite"/>
    </source>
</evidence>
<feature type="compositionally biased region" description="Basic residues" evidence="11">
    <location>
        <begin position="1272"/>
        <end position="1281"/>
    </location>
</feature>
<evidence type="ECO:0000256" key="5">
    <source>
        <dbReference type="ARBA" id="ARBA00022517"/>
    </source>
</evidence>
<evidence type="ECO:0000259" key="12">
    <source>
        <dbReference type="Pfam" id="PF00728"/>
    </source>
</evidence>
<protein>
    <recommendedName>
        <fullName evidence="4">beta-N-acetylhexosaminidase</fullName>
        <ecNumber evidence="4">3.2.1.52</ecNumber>
    </recommendedName>
</protein>
<dbReference type="InterPro" id="IPR025705">
    <property type="entry name" value="Beta_hexosaminidase_sua/sub"/>
</dbReference>
<evidence type="ECO:0000313" key="15">
    <source>
        <dbReference type="Proteomes" id="UP000663829"/>
    </source>
</evidence>
<dbReference type="SUPFAM" id="SSF51445">
    <property type="entry name" value="(Trans)glycosidases"/>
    <property type="match status" value="1"/>
</dbReference>
<feature type="compositionally biased region" description="Basic and acidic residues" evidence="11">
    <location>
        <begin position="1246"/>
        <end position="1271"/>
    </location>
</feature>
<dbReference type="OrthoDB" id="445326at2759"/>
<gene>
    <name evidence="13" type="ORF">GPM918_LOCUS5308</name>
    <name evidence="14" type="ORF">SRO942_LOCUS5308</name>
</gene>
<keyword evidence="7" id="KW-0378">Hydrolase</keyword>
<evidence type="ECO:0000256" key="10">
    <source>
        <dbReference type="ARBA" id="ARBA00029455"/>
    </source>
</evidence>
<name>A0A813VDI6_9BILA</name>
<evidence type="ECO:0000313" key="14">
    <source>
        <dbReference type="EMBL" id="CAF3623194.1"/>
    </source>
</evidence>
<reference evidence="13" key="1">
    <citation type="submission" date="2021-02" db="EMBL/GenBank/DDBJ databases">
        <authorList>
            <person name="Nowell W R."/>
        </authorList>
    </citation>
    <scope>NUCLEOTIDE SEQUENCE</scope>
</reference>
<comment type="subcellular location">
    <subcellularLocation>
        <location evidence="2">Nucleus</location>
        <location evidence="2">Nucleolus</location>
    </subcellularLocation>
</comment>
<dbReference type="GO" id="GO:0005732">
    <property type="term" value="C:sno(s)RNA-containing ribonucleoprotein complex"/>
    <property type="evidence" value="ECO:0007669"/>
    <property type="project" value="InterPro"/>
</dbReference>
<evidence type="ECO:0000256" key="9">
    <source>
        <dbReference type="ARBA" id="ARBA00023274"/>
    </source>
</evidence>
<evidence type="ECO:0000256" key="7">
    <source>
        <dbReference type="ARBA" id="ARBA00022801"/>
    </source>
</evidence>
<dbReference type="Proteomes" id="UP000681722">
    <property type="component" value="Unassembled WGS sequence"/>
</dbReference>
<dbReference type="EC" id="3.2.1.52" evidence="4"/>
<feature type="domain" description="Glycoside hydrolase family 20 catalytic" evidence="12">
    <location>
        <begin position="1"/>
        <end position="163"/>
    </location>
</feature>
<evidence type="ECO:0000313" key="13">
    <source>
        <dbReference type="EMBL" id="CAF0835961.1"/>
    </source>
</evidence>
<dbReference type="InterPro" id="IPR017853">
    <property type="entry name" value="GH"/>
</dbReference>
<dbReference type="InterPro" id="IPR012173">
    <property type="entry name" value="Mpp10"/>
</dbReference>
<feature type="region of interest" description="Disordered" evidence="11">
    <location>
        <begin position="920"/>
        <end position="1018"/>
    </location>
</feature>
<feature type="compositionally biased region" description="Basic residues" evidence="11">
    <location>
        <begin position="1234"/>
        <end position="1245"/>
    </location>
</feature>
<dbReference type="Proteomes" id="UP000663829">
    <property type="component" value="Unassembled WGS sequence"/>
</dbReference>
<keyword evidence="8" id="KW-0539">Nucleus</keyword>
<keyword evidence="5" id="KW-0690">Ribosome biogenesis</keyword>
<feature type="region of interest" description="Disordered" evidence="11">
    <location>
        <begin position="207"/>
        <end position="227"/>
    </location>
</feature>
<comment type="caution">
    <text evidence="13">The sequence shown here is derived from an EMBL/GenBank/DDBJ whole genome shotgun (WGS) entry which is preliminary data.</text>
</comment>
<sequence length="1335" mass="153552">MKDNNMSDATALHTYYAYKILNITKDIGMIPVVWQDVWDEKVKLPNDTIIQVWKDKSDNDEFDNWASYLNKVARDGYNVILSSPWYLNYIRYGKYNTNESVMNLDFFRYYEVEPLRAFSGNEQEKNRILGGEACLWAEFVDGTNLLPRIWPAASAVAERLWSDRNVNNPEDAQFRLDVHRCRLLRRGIPAQPILNGYCGNYEPDGTSSAGCDTASSDRRHSSRRTKTKRLISRPLSKVISPNHYSTDSTSLKSGTRTPLLIPKMSAKSRKRWLQVHDDYLGKWSYYTVQAGKPHKQGKVKKTGEISKQNFYSKYDGTTSIMSRCESEDEREHLQQQLRVLPTLSGDAHRASHLKAIDFDKLSTSSSKQGSIKYKKKRHERPKTAHNGTVSQMESLENGLGLEHEIQDTREGRILPPRTSWLSSSDTNITTTKSKARIKSGLLDRLKAFFQSRSQSLSRISLTTTIASIDNQSNIESSILKKKTTIANLIRDDFDDKCVGTEIARSHQCQHVKIHDVRDQCIQVDIARPYFNLKYDYDDKGVGTECYYDTKIPSANIIYVDKSIETGEDFIQHISAVNCFSSSSSKDKKKQEIFQTDNDKNKDLFNKNNNNPSDKQGESIQHKMGKKSNTNKNNSNLSTNIQDNLSKNEEHNINGGKDTSASKGQILPLSDIFHATTNYLDNNNESNVNEQFRSAVSLTGARQCKCKAHYLYDYDAKRCIGDPGAVCQIDTDCTDNAECPMGTGPIQRLCSCARQYVEDNYRKCVDPCPSSTVQLKIVRHPGNCKRFVDCEHNSDEQRHKTFQNYVKQFSDMKCSILPEVELSVHVNGFNNEQIYQQLKSINDKRLKVFMNYIVKNKNKTKTFGDILEPPKVEEADNEEIITTDTEVPEQVLEKEADNLRIVKNKQRKSVTFFDMNAMSTFLEEQDANESTEPTKKTRNSEVDTDDDFDLDEDDDLLLPDAEQGTMYEDFFDPPKTIKSKEKKEKKQKRAIDDQAEIDNFKDKIDDDDQNDLEGKSDFEKHQIQLKKQIKSIEEEMLSAKPWQLSGETDSYKRPENSLLEEYLQFDRNTRLPPVITTDTTNSIEQLVKQRIRDKAFDDVVRKKKTAEDANAKTYKKDVILEHEKSKMSLAQVYEKEYVKQQTHEEIEKKDERHETIRKMLQKLFVEFDALSNFRFTPRPPVPEVTVVNNLPAIMVEEIVPTTVNDATLLAPEEVHIRPKGDVKSATEKTKTDKKHDRRLLKQKRKEKAQEKEKTITTEANDEKKQTQEEKRALLKKLGKMKNVRIEKTDKKHSKTKTARGTTQFFQQLQQTTTSTVEKRRRPDSSFSTANSKKLKL</sequence>
<dbReference type="GO" id="GO:0032040">
    <property type="term" value="C:small-subunit processome"/>
    <property type="evidence" value="ECO:0007669"/>
    <property type="project" value="TreeGrafter"/>
</dbReference>
<dbReference type="GO" id="GO:0005975">
    <property type="term" value="P:carbohydrate metabolic process"/>
    <property type="evidence" value="ECO:0007669"/>
    <property type="project" value="InterPro"/>
</dbReference>
<dbReference type="EMBL" id="CAJOBC010000763">
    <property type="protein sequence ID" value="CAF3623194.1"/>
    <property type="molecule type" value="Genomic_DNA"/>
</dbReference>
<feature type="compositionally biased region" description="Basic and acidic residues" evidence="11">
    <location>
        <begin position="977"/>
        <end position="1003"/>
    </location>
</feature>
<dbReference type="GO" id="GO:0006364">
    <property type="term" value="P:rRNA processing"/>
    <property type="evidence" value="ECO:0007669"/>
    <property type="project" value="UniProtKB-KW"/>
</dbReference>
<dbReference type="InterPro" id="IPR015883">
    <property type="entry name" value="Glyco_hydro_20_cat"/>
</dbReference>
<comment type="similarity">
    <text evidence="10">Belongs to the MPP10 family.</text>
</comment>
<feature type="compositionally biased region" description="Acidic residues" evidence="11">
    <location>
        <begin position="941"/>
        <end position="956"/>
    </location>
</feature>
<dbReference type="PANTHER" id="PTHR17039">
    <property type="entry name" value="U3 SMALL NUCLEOLAR RIBONUCLEOPROTEIN PROTEIN MPP10"/>
    <property type="match status" value="1"/>
</dbReference>
<feature type="compositionally biased region" description="Basic and acidic residues" evidence="11">
    <location>
        <begin position="587"/>
        <end position="604"/>
    </location>
</feature>
<feature type="compositionally biased region" description="Basic and acidic residues" evidence="11">
    <location>
        <begin position="931"/>
        <end position="940"/>
    </location>
</feature>
<dbReference type="PANTHER" id="PTHR17039:SF0">
    <property type="entry name" value="U3 SMALL NUCLEOLAR RIBONUCLEOPROTEIN PROTEIN MPP10"/>
    <property type="match status" value="1"/>
</dbReference>
<dbReference type="EMBL" id="CAJNOQ010000763">
    <property type="protein sequence ID" value="CAF0835961.1"/>
    <property type="molecule type" value="Genomic_DNA"/>
</dbReference>
<dbReference type="GO" id="GO:0004563">
    <property type="term" value="F:beta-N-acetylhexosaminidase activity"/>
    <property type="evidence" value="ECO:0007669"/>
    <property type="project" value="UniProtKB-EC"/>
</dbReference>